<evidence type="ECO:0000259" key="11">
    <source>
        <dbReference type="PROSITE" id="PS51855"/>
    </source>
</evidence>
<dbReference type="FunFam" id="3.40.140.20:FF:000001">
    <property type="entry name" value="Bifunctional purine biosynthesis protein PurH"/>
    <property type="match status" value="1"/>
</dbReference>
<gene>
    <name evidence="10 12" type="primary">purH</name>
    <name evidence="12" type="ORF">PMES_01307</name>
</gene>
<dbReference type="Gene3D" id="3.40.140.20">
    <property type="match status" value="2"/>
</dbReference>
<dbReference type="InterPro" id="IPR036914">
    <property type="entry name" value="MGS-like_dom_sf"/>
</dbReference>
<evidence type="ECO:0000313" key="12">
    <source>
        <dbReference type="EMBL" id="KAF0676575.1"/>
    </source>
</evidence>
<comment type="catalytic activity">
    <reaction evidence="8 10">
        <text>(6R)-10-formyltetrahydrofolate + 5-amino-1-(5-phospho-beta-D-ribosyl)imidazole-4-carboxamide = 5-formamido-1-(5-phospho-D-ribosyl)imidazole-4-carboxamide + (6S)-5,6,7,8-tetrahydrofolate</text>
        <dbReference type="Rhea" id="RHEA:22192"/>
        <dbReference type="ChEBI" id="CHEBI:57453"/>
        <dbReference type="ChEBI" id="CHEBI:58467"/>
        <dbReference type="ChEBI" id="CHEBI:58475"/>
        <dbReference type="ChEBI" id="CHEBI:195366"/>
        <dbReference type="EC" id="2.1.2.3"/>
    </reaction>
</comment>
<accession>A0A921TC26</accession>
<evidence type="ECO:0000256" key="8">
    <source>
        <dbReference type="ARBA" id="ARBA00050488"/>
    </source>
</evidence>
<dbReference type="CDD" id="cd01421">
    <property type="entry name" value="IMPCH"/>
    <property type="match status" value="1"/>
</dbReference>
<dbReference type="EC" id="2.1.2.3" evidence="10"/>
<dbReference type="FunFam" id="3.40.50.1380:FF:000001">
    <property type="entry name" value="Bifunctional purine biosynthesis protein PurH"/>
    <property type="match status" value="1"/>
</dbReference>
<dbReference type="Pfam" id="PF01808">
    <property type="entry name" value="AICARFT_IMPCHas"/>
    <property type="match status" value="1"/>
</dbReference>
<sequence length="530" mass="55637">MTASTAPIRRALISVSDKTGLTELGAALAERGVELLSTGGSAAALRGAGLTVRDVSEITGFPEMMDGRVKTLHPKVHGGLLALRDAPEHLAAMQEHDILPIDLLVVNLYPFERTVAGGGSYDDCIENIDIGGPAMIRAAAKNHGDVTVIVDTGDYDALLSEMDAQSGGTRLEFRKSMAQIAYARTAAYDAAVSGWMAGAIGEGAPRRRAVAGTLAQTLRYGENPHQSAAFYRDGSERPGVATARQHQGKELSYNNINDTDAAFELISEFRPEDGPACAIIKHANPCGVARGDSPAEAYGRAFDCDRTSAFGGIIALNMPLDAATAEAITGIFTEVVIAPGADEGAREVFARKKNLRLLTTEGLADPAAPGLTFRQVAGGLLVQDRDSGRPDPDALRCVTRRQPSEAEMADLLFAWTVAKHVKSNAIIYARDGATVGVGAGQMSRIDSTRIAARKAEDMAEALGLDQAPTHGSVVASDAFFPFADGLLAAAGAGARAVIQPGGSMRDDEVIAAADEAGIAMIFTGMRHFRH</sequence>
<dbReference type="RefSeq" id="WP_159964698.1">
    <property type="nucleotide sequence ID" value="NZ_APKE01000014.1"/>
</dbReference>
<dbReference type="InterPro" id="IPR011607">
    <property type="entry name" value="MGS-like_dom"/>
</dbReference>
<comment type="similarity">
    <text evidence="3 10">Belongs to the PurH family.</text>
</comment>
<dbReference type="GO" id="GO:0005829">
    <property type="term" value="C:cytosol"/>
    <property type="evidence" value="ECO:0007669"/>
    <property type="project" value="TreeGrafter"/>
</dbReference>
<comment type="domain">
    <text evidence="10">The IMP cyclohydrolase activity resides in the N-terminal region.</text>
</comment>
<dbReference type="PIRSF" id="PIRSF000414">
    <property type="entry name" value="AICARFT_IMPCHas"/>
    <property type="match status" value="1"/>
</dbReference>
<keyword evidence="5 10" id="KW-0658">Purine biosynthesis</keyword>
<proteinExistence type="inferred from homology"/>
<dbReference type="SMART" id="SM00798">
    <property type="entry name" value="AICARFT_IMPCHas"/>
    <property type="match status" value="1"/>
</dbReference>
<keyword evidence="7 10" id="KW-0511">Multifunctional enzyme</keyword>
<dbReference type="OrthoDB" id="9802065at2"/>
<evidence type="ECO:0000256" key="10">
    <source>
        <dbReference type="HAMAP-Rule" id="MF_00139"/>
    </source>
</evidence>
<dbReference type="SUPFAM" id="SSF52335">
    <property type="entry name" value="Methylglyoxal synthase-like"/>
    <property type="match status" value="1"/>
</dbReference>
<dbReference type="GO" id="GO:0004643">
    <property type="term" value="F:phosphoribosylaminoimidazolecarboxamide formyltransferase activity"/>
    <property type="evidence" value="ECO:0007669"/>
    <property type="project" value="UniProtKB-UniRule"/>
</dbReference>
<dbReference type="InterPro" id="IPR024051">
    <property type="entry name" value="AICAR_Tfase_dup_dom_sf"/>
</dbReference>
<evidence type="ECO:0000256" key="2">
    <source>
        <dbReference type="ARBA" id="ARBA00004954"/>
    </source>
</evidence>
<dbReference type="InterPro" id="IPR002695">
    <property type="entry name" value="PurH-like"/>
</dbReference>
<evidence type="ECO:0000256" key="9">
    <source>
        <dbReference type="ARBA" id="ARBA00050687"/>
    </source>
</evidence>
<comment type="caution">
    <text evidence="12">The sequence shown here is derived from an EMBL/GenBank/DDBJ whole genome shotgun (WGS) entry which is preliminary data.</text>
</comment>
<dbReference type="InterPro" id="IPR016193">
    <property type="entry name" value="Cytidine_deaminase-like"/>
</dbReference>
<dbReference type="Proteomes" id="UP000698242">
    <property type="component" value="Unassembled WGS sequence"/>
</dbReference>
<comment type="pathway">
    <text evidence="1 10">Purine metabolism; IMP biosynthesis via de novo pathway; IMP from 5-formamido-1-(5-phospho-D-ribosyl)imidazole-4-carboxamide: step 1/1.</text>
</comment>
<organism evidence="12 13">
    <name type="scientific">Profundibacterium mesophilum KAUST100406-0324</name>
    <dbReference type="NCBI Taxonomy" id="1037889"/>
    <lineage>
        <taxon>Bacteria</taxon>
        <taxon>Pseudomonadati</taxon>
        <taxon>Pseudomonadota</taxon>
        <taxon>Alphaproteobacteria</taxon>
        <taxon>Rhodobacterales</taxon>
        <taxon>Roseobacteraceae</taxon>
        <taxon>Profundibacterium</taxon>
    </lineage>
</organism>
<dbReference type="Pfam" id="PF02142">
    <property type="entry name" value="MGS"/>
    <property type="match status" value="1"/>
</dbReference>
<dbReference type="EC" id="3.5.4.10" evidence="10"/>
<comment type="catalytic activity">
    <reaction evidence="9 10">
        <text>IMP + H2O = 5-formamido-1-(5-phospho-D-ribosyl)imidazole-4-carboxamide</text>
        <dbReference type="Rhea" id="RHEA:18445"/>
        <dbReference type="ChEBI" id="CHEBI:15377"/>
        <dbReference type="ChEBI" id="CHEBI:58053"/>
        <dbReference type="ChEBI" id="CHEBI:58467"/>
        <dbReference type="EC" id="3.5.4.10"/>
    </reaction>
</comment>
<dbReference type="SUPFAM" id="SSF53927">
    <property type="entry name" value="Cytidine deaminase-like"/>
    <property type="match status" value="1"/>
</dbReference>
<evidence type="ECO:0000313" key="13">
    <source>
        <dbReference type="Proteomes" id="UP000698242"/>
    </source>
</evidence>
<evidence type="ECO:0000256" key="4">
    <source>
        <dbReference type="ARBA" id="ARBA00022679"/>
    </source>
</evidence>
<dbReference type="EMBL" id="APKE01000014">
    <property type="protein sequence ID" value="KAF0676575.1"/>
    <property type="molecule type" value="Genomic_DNA"/>
</dbReference>
<keyword evidence="4 10" id="KW-0808">Transferase</keyword>
<dbReference type="AlphaFoldDB" id="A0A921TC26"/>
<evidence type="ECO:0000256" key="3">
    <source>
        <dbReference type="ARBA" id="ARBA00007667"/>
    </source>
</evidence>
<dbReference type="FunFam" id="3.40.140.20:FF:000002">
    <property type="entry name" value="Bifunctional purine biosynthesis protein PurH"/>
    <property type="match status" value="1"/>
</dbReference>
<dbReference type="SMART" id="SM00851">
    <property type="entry name" value="MGS"/>
    <property type="match status" value="1"/>
</dbReference>
<dbReference type="GO" id="GO:0003937">
    <property type="term" value="F:IMP cyclohydrolase activity"/>
    <property type="evidence" value="ECO:0007669"/>
    <property type="project" value="UniProtKB-UniRule"/>
</dbReference>
<keyword evidence="13" id="KW-1185">Reference proteome</keyword>
<protein>
    <recommendedName>
        <fullName evidence="10">Bifunctional purine biosynthesis protein PurH</fullName>
    </recommendedName>
    <domain>
        <recommendedName>
            <fullName evidence="10">Phosphoribosylaminoimidazolecarboxamide formyltransferase</fullName>
            <ecNumber evidence="10">2.1.2.3</ecNumber>
        </recommendedName>
        <alternativeName>
            <fullName evidence="10">AICAR transformylase</fullName>
        </alternativeName>
    </domain>
    <domain>
        <recommendedName>
            <fullName evidence="10">IMP cyclohydrolase</fullName>
            <ecNumber evidence="10">3.5.4.10</ecNumber>
        </recommendedName>
        <alternativeName>
            <fullName evidence="10">ATIC</fullName>
        </alternativeName>
        <alternativeName>
            <fullName evidence="10">IMP synthase</fullName>
        </alternativeName>
        <alternativeName>
            <fullName evidence="10">Inosinicase</fullName>
        </alternativeName>
    </domain>
</protein>
<feature type="domain" description="MGS-like" evidence="11">
    <location>
        <begin position="1"/>
        <end position="150"/>
    </location>
</feature>
<dbReference type="PANTHER" id="PTHR11692">
    <property type="entry name" value="BIFUNCTIONAL PURINE BIOSYNTHESIS PROTEIN PURH"/>
    <property type="match status" value="1"/>
</dbReference>
<dbReference type="HAMAP" id="MF_00139">
    <property type="entry name" value="PurH"/>
    <property type="match status" value="1"/>
</dbReference>
<evidence type="ECO:0000256" key="1">
    <source>
        <dbReference type="ARBA" id="ARBA00004844"/>
    </source>
</evidence>
<dbReference type="PANTHER" id="PTHR11692:SF0">
    <property type="entry name" value="BIFUNCTIONAL PURINE BIOSYNTHESIS PROTEIN ATIC"/>
    <property type="match status" value="1"/>
</dbReference>
<dbReference type="NCBIfam" id="TIGR00355">
    <property type="entry name" value="purH"/>
    <property type="match status" value="1"/>
</dbReference>
<dbReference type="PROSITE" id="PS51855">
    <property type="entry name" value="MGS"/>
    <property type="match status" value="1"/>
</dbReference>
<dbReference type="Gene3D" id="3.40.50.1380">
    <property type="entry name" value="Methylglyoxal synthase-like domain"/>
    <property type="match status" value="1"/>
</dbReference>
<comment type="pathway">
    <text evidence="2 10">Purine metabolism; IMP biosynthesis via de novo pathway; 5-formamido-1-(5-phospho-D-ribosyl)imidazole-4-carboxamide from 5-amino-1-(5-phospho-D-ribosyl)imidazole-4-carboxamide (10-formyl THF route): step 1/1.</text>
</comment>
<evidence type="ECO:0000256" key="6">
    <source>
        <dbReference type="ARBA" id="ARBA00022801"/>
    </source>
</evidence>
<dbReference type="GO" id="GO:0006189">
    <property type="term" value="P:'de novo' IMP biosynthetic process"/>
    <property type="evidence" value="ECO:0007669"/>
    <property type="project" value="UniProtKB-UniRule"/>
</dbReference>
<name>A0A921TC26_9RHOB</name>
<reference evidence="12" key="1">
    <citation type="submission" date="2013-03" db="EMBL/GenBank/DDBJ databases">
        <title>Genome Sequence of the Profundibacterium mesophilum strain KAUST100406-0324T from Red Sea, a novel genus in the family Rhodobacteraceae.</title>
        <authorList>
            <person name="Essack M."/>
            <person name="Alam I."/>
            <person name="Lafi F."/>
            <person name="Alawi W."/>
            <person name="Kamanu F."/>
            <person name="Al-Suwailem A."/>
            <person name="Lee O.O."/>
            <person name="Xu Y."/>
            <person name="Bajic V."/>
            <person name="Qian P.-Y."/>
            <person name="Archer J."/>
        </authorList>
    </citation>
    <scope>NUCLEOTIDE SEQUENCE</scope>
    <source>
        <strain evidence="12">KAUST100406-0324</strain>
    </source>
</reference>
<keyword evidence="6 10" id="KW-0378">Hydrolase</keyword>
<dbReference type="NCBIfam" id="NF002049">
    <property type="entry name" value="PRK00881.1"/>
    <property type="match status" value="1"/>
</dbReference>
<evidence type="ECO:0000256" key="5">
    <source>
        <dbReference type="ARBA" id="ARBA00022755"/>
    </source>
</evidence>
<evidence type="ECO:0000256" key="7">
    <source>
        <dbReference type="ARBA" id="ARBA00023268"/>
    </source>
</evidence>